<proteinExistence type="predicted"/>
<feature type="chain" id="PRO_5045243039" evidence="6">
    <location>
        <begin position="31"/>
        <end position="871"/>
    </location>
</feature>
<keyword evidence="9" id="KW-1185">Reference proteome</keyword>
<accession>A0ABR7V0Z1</accession>
<keyword evidence="4" id="KW-0472">Membrane</keyword>
<organism evidence="8 9">
    <name type="scientific">Maribacter aquimaris</name>
    <dbReference type="NCBI Taxonomy" id="2737171"/>
    <lineage>
        <taxon>Bacteria</taxon>
        <taxon>Pseudomonadati</taxon>
        <taxon>Bacteroidota</taxon>
        <taxon>Flavobacteriia</taxon>
        <taxon>Flavobacteriales</taxon>
        <taxon>Flavobacteriaceae</taxon>
        <taxon>Maribacter</taxon>
    </lineage>
</organism>
<protein>
    <submittedName>
        <fullName evidence="8">BamA/TamA family outer membrane protein</fullName>
    </submittedName>
</protein>
<dbReference type="PROSITE" id="PS51257">
    <property type="entry name" value="PROKAR_LIPOPROTEIN"/>
    <property type="match status" value="1"/>
</dbReference>
<sequence>MRRLFRINNPSAKISLLFFAIVLASCNALKRVDENELLLTKNTIYADGEKVNNEDIQSLIIQNPNSTLLGYPLRLNLYNLAKQNPDSSFQNWLYKKEKRKDRLVKLLSEKQVVRLGESFLVKGMSEWLKNIGEPPAVIDTSDTRRTLERLKAYYSSKGYFNNNTTYEIDTLKREKRAGVDYKIALGQPYMIDTLSNKISSKTVDSIYHLNKAQSFIKEGEQFDLVNFENERKRLTSIFRNSGIRNFQESSINYAITRDSTKSGNDKSMNISLNIHNLRTRNNNDITTSEYQIEKFKKINIYTDFIFEGEGEEDGNKIIEYDGYTIHYKDKLRFKPKTLGDAIFFEKDSIYREVNRSRTYRQITNLNVFKYPSIAFETDSSQTGLTANIYLTERPKYSLGMDLDVSHSNIQQVGMAFSPSLQARNLFKGAENLSLTGRLNVGSSNDQSITVTDNRFFNLLEFGADINLTIPRIWFPFVNTGKIIPSYSLPQTRLSLGTSFQKNIGLDKQTFNTVLGYNWTPNDQRRHSLELLNVQFVNNVNPDRFFNVYENTYELLDEIADTYDDSDEYPELADYFETSEDSDDPNLIIPSGTSGFTQAIIDGTVSSTSDDYDDVRSIEERRDRLTENNLIFATNYTFNKNNKNGITDNSFHSFRWKVESAGNLLSALTTIIPFNENSDGDQLVFSVPYSQYIKTEFDYIKYWDLRQSKVLAFRSFFGIAVPYGNSDNIPFVRSYFAGGSNDNRAWSPYSLGPGKTDEVNDFNEANLKLAFNLEYRFPVVGDIKGALFADAGNIWNVFDSEVDPDKTFNGIDSLADIALGTGFGIRYDFTYFLIRVDLGFKTYNPAEETSKRWFRDYNFANSVLQIGINYPF</sequence>
<evidence type="ECO:0000256" key="4">
    <source>
        <dbReference type="ARBA" id="ARBA00023136"/>
    </source>
</evidence>
<dbReference type="Proteomes" id="UP001166021">
    <property type="component" value="Unassembled WGS sequence"/>
</dbReference>
<dbReference type="Gene3D" id="2.40.160.50">
    <property type="entry name" value="membrane protein fhac: a member of the omp85/tpsb transporter family"/>
    <property type="match status" value="1"/>
</dbReference>
<reference evidence="8" key="1">
    <citation type="submission" date="2020-05" db="EMBL/GenBank/DDBJ databases">
        <title>The draft genome sequence of Maribacter sp. ANRC-HE7.</title>
        <authorList>
            <person name="Mu L."/>
        </authorList>
    </citation>
    <scope>NUCLEOTIDE SEQUENCE</scope>
    <source>
        <strain evidence="8">ANRC-HE7</strain>
    </source>
</reference>
<evidence type="ECO:0000313" key="8">
    <source>
        <dbReference type="EMBL" id="MBD0778509.1"/>
    </source>
</evidence>
<dbReference type="InterPro" id="IPR039910">
    <property type="entry name" value="D15-like"/>
</dbReference>
<comment type="subcellular location">
    <subcellularLocation>
        <location evidence="1">Membrane</location>
    </subcellularLocation>
</comment>
<evidence type="ECO:0000256" key="3">
    <source>
        <dbReference type="ARBA" id="ARBA00022729"/>
    </source>
</evidence>
<dbReference type="PANTHER" id="PTHR12815:SF47">
    <property type="entry name" value="TRANSLOCATION AND ASSEMBLY MODULE SUBUNIT TAMA"/>
    <property type="match status" value="1"/>
</dbReference>
<evidence type="ECO:0000256" key="1">
    <source>
        <dbReference type="ARBA" id="ARBA00004370"/>
    </source>
</evidence>
<dbReference type="RefSeq" id="WP_188243994.1">
    <property type="nucleotide sequence ID" value="NZ_JABTCF010000007.1"/>
</dbReference>
<name>A0ABR7V0Z1_9FLAO</name>
<keyword evidence="2" id="KW-0812">Transmembrane</keyword>
<dbReference type="Pfam" id="PF01103">
    <property type="entry name" value="Omp85"/>
    <property type="match status" value="1"/>
</dbReference>
<feature type="domain" description="Bacterial surface antigen (D15)" evidence="7">
    <location>
        <begin position="424"/>
        <end position="850"/>
    </location>
</feature>
<keyword evidence="5" id="KW-0998">Cell outer membrane</keyword>
<evidence type="ECO:0000313" key="9">
    <source>
        <dbReference type="Proteomes" id="UP001166021"/>
    </source>
</evidence>
<gene>
    <name evidence="8" type="ORF">HPE56_11945</name>
</gene>
<feature type="signal peptide" evidence="6">
    <location>
        <begin position="1"/>
        <end position="30"/>
    </location>
</feature>
<comment type="caution">
    <text evidence="8">The sequence shown here is derived from an EMBL/GenBank/DDBJ whole genome shotgun (WGS) entry which is preliminary data.</text>
</comment>
<dbReference type="InterPro" id="IPR000184">
    <property type="entry name" value="Bac_surfAg_D15"/>
</dbReference>
<keyword evidence="3 6" id="KW-0732">Signal</keyword>
<dbReference type="PANTHER" id="PTHR12815">
    <property type="entry name" value="SORTING AND ASSEMBLY MACHINERY SAMM50 PROTEIN FAMILY MEMBER"/>
    <property type="match status" value="1"/>
</dbReference>
<evidence type="ECO:0000259" key="7">
    <source>
        <dbReference type="Pfam" id="PF01103"/>
    </source>
</evidence>
<evidence type="ECO:0000256" key="2">
    <source>
        <dbReference type="ARBA" id="ARBA00022692"/>
    </source>
</evidence>
<dbReference type="EMBL" id="JABTCF010000007">
    <property type="protein sequence ID" value="MBD0778509.1"/>
    <property type="molecule type" value="Genomic_DNA"/>
</dbReference>
<evidence type="ECO:0000256" key="5">
    <source>
        <dbReference type="ARBA" id="ARBA00023237"/>
    </source>
</evidence>
<evidence type="ECO:0000256" key="6">
    <source>
        <dbReference type="SAM" id="SignalP"/>
    </source>
</evidence>